<feature type="transmembrane region" description="Helical" evidence="1">
    <location>
        <begin position="137"/>
        <end position="154"/>
    </location>
</feature>
<evidence type="ECO:0000313" key="3">
    <source>
        <dbReference type="Proteomes" id="UP001183817"/>
    </source>
</evidence>
<feature type="transmembrane region" description="Helical" evidence="1">
    <location>
        <begin position="277"/>
        <end position="300"/>
    </location>
</feature>
<feature type="transmembrane region" description="Helical" evidence="1">
    <location>
        <begin position="374"/>
        <end position="393"/>
    </location>
</feature>
<feature type="transmembrane region" description="Helical" evidence="1">
    <location>
        <begin position="159"/>
        <end position="177"/>
    </location>
</feature>
<feature type="transmembrane region" description="Helical" evidence="1">
    <location>
        <begin position="227"/>
        <end position="246"/>
    </location>
</feature>
<accession>A0ABU2BFW5</accession>
<keyword evidence="1" id="KW-0472">Membrane</keyword>
<protein>
    <recommendedName>
        <fullName evidence="4">DUF2079 domain-containing protein</fullName>
    </recommendedName>
</protein>
<gene>
    <name evidence="2" type="ORF">J2S64_001189</name>
</gene>
<feature type="transmembrane region" description="Helical" evidence="1">
    <location>
        <begin position="111"/>
        <end position="131"/>
    </location>
</feature>
<feature type="transmembrane region" description="Helical" evidence="1">
    <location>
        <begin position="32"/>
        <end position="52"/>
    </location>
</feature>
<dbReference type="EMBL" id="JAVDYI010000001">
    <property type="protein sequence ID" value="MDR7357498.1"/>
    <property type="molecule type" value="Genomic_DNA"/>
</dbReference>
<organism evidence="2 3">
    <name type="scientific">Paeniglutamicibacter sulfureus</name>
    <dbReference type="NCBI Taxonomy" id="43666"/>
    <lineage>
        <taxon>Bacteria</taxon>
        <taxon>Bacillati</taxon>
        <taxon>Actinomycetota</taxon>
        <taxon>Actinomycetes</taxon>
        <taxon>Micrococcales</taxon>
        <taxon>Micrococcaceae</taxon>
        <taxon>Paeniglutamicibacter</taxon>
    </lineage>
</organism>
<dbReference type="RefSeq" id="WP_310288987.1">
    <property type="nucleotide sequence ID" value="NZ_JAVDYI010000001.1"/>
</dbReference>
<evidence type="ECO:0008006" key="4">
    <source>
        <dbReference type="Google" id="ProtNLM"/>
    </source>
</evidence>
<keyword evidence="1" id="KW-0812">Transmembrane</keyword>
<sequence length="532" mass="58463">MLSLFTPVTAFALALLLGGFLASLYKGLPSWVLGTFLVTYIVLIHGTPAVLYGTLRYSWAYKHVGIVEYIQRHGSVDTTLDAGQIYQNWPGFFAGGALLTDFSGQSDVLQIASWAPVVFNLSTVIVLRYVFRGLTRNRTLIWLGLMFFLLINWVGQDYFAPQAVGLILYLAMVGLMLRPMSHVAMIGPFAVIVAAVALTHQITPLMMLMAVVALTALRRTNAWQLPIVALTVIAGWAFTGALDYTLPNLRELVSEFGNVVDNADQTLEKANAITGTALLVVWGGRSTVAIAGLLSVFGIWSNRNKQGNWHRWDGMGPRGIAAILMLLPGILVLTTGFGGEVLFRAFLFASPFIAILAAETCLPRDGQGFPLRSLVSAGVVIALVTPGFLLGYYGKEQQNYFPPEEVEASSWVYTHAAPGSLLVEGSPNYPARFIDYEKFTYVPLDREPEESIRGLLSDPAVRLSAWLVDSKYTEGYVLITRGQKIAVNAEQSMPEGSLERIEEELRQSDRFEIAYETTDATVFRLSDVGRNQ</sequence>
<keyword evidence="1" id="KW-1133">Transmembrane helix</keyword>
<feature type="transmembrane region" description="Helical" evidence="1">
    <location>
        <begin position="345"/>
        <end position="362"/>
    </location>
</feature>
<comment type="caution">
    <text evidence="2">The sequence shown here is derived from an EMBL/GenBank/DDBJ whole genome shotgun (WGS) entry which is preliminary data.</text>
</comment>
<evidence type="ECO:0000256" key="1">
    <source>
        <dbReference type="SAM" id="Phobius"/>
    </source>
</evidence>
<reference evidence="2 3" key="1">
    <citation type="submission" date="2023-07" db="EMBL/GenBank/DDBJ databases">
        <title>Sequencing the genomes of 1000 actinobacteria strains.</title>
        <authorList>
            <person name="Klenk H.-P."/>
        </authorList>
    </citation>
    <scope>NUCLEOTIDE SEQUENCE [LARGE SCALE GENOMIC DNA]</scope>
    <source>
        <strain evidence="2 3">DSM 20167</strain>
    </source>
</reference>
<feature type="transmembrane region" description="Helical" evidence="1">
    <location>
        <begin position="189"/>
        <end position="215"/>
    </location>
</feature>
<proteinExistence type="predicted"/>
<dbReference type="Proteomes" id="UP001183817">
    <property type="component" value="Unassembled WGS sequence"/>
</dbReference>
<feature type="transmembrane region" description="Helical" evidence="1">
    <location>
        <begin position="320"/>
        <end position="339"/>
    </location>
</feature>
<keyword evidence="3" id="KW-1185">Reference proteome</keyword>
<name>A0ABU2BFW5_9MICC</name>
<evidence type="ECO:0000313" key="2">
    <source>
        <dbReference type="EMBL" id="MDR7357498.1"/>
    </source>
</evidence>